<dbReference type="STRING" id="48697.A0A101M8M0"/>
<keyword evidence="5" id="KW-1185">Reference proteome</keyword>
<reference evidence="4 5" key="1">
    <citation type="submission" date="2015-10" db="EMBL/GenBank/DDBJ databases">
        <title>Genome sequencing of Penicillium freii.</title>
        <authorList>
            <person name="Nguyen H.D."/>
            <person name="Visagie C.M."/>
            <person name="Seifert K.A."/>
        </authorList>
    </citation>
    <scope>NUCLEOTIDE SEQUENCE [LARGE SCALE GENOMIC DNA]</scope>
    <source>
        <strain evidence="4 5">DAOM 242723</strain>
    </source>
</reference>
<dbReference type="Gene3D" id="3.40.50.720">
    <property type="entry name" value="NAD(P)-binding Rossmann-like Domain"/>
    <property type="match status" value="1"/>
</dbReference>
<proteinExistence type="inferred from homology"/>
<dbReference type="InterPro" id="IPR047122">
    <property type="entry name" value="Trans-enoyl_RdTase-like"/>
</dbReference>
<feature type="domain" description="Enoyl reductase (ER)" evidence="3">
    <location>
        <begin position="15"/>
        <end position="355"/>
    </location>
</feature>
<dbReference type="Pfam" id="PF00107">
    <property type="entry name" value="ADH_zinc_N"/>
    <property type="match status" value="1"/>
</dbReference>
<dbReference type="SUPFAM" id="SSF50129">
    <property type="entry name" value="GroES-like"/>
    <property type="match status" value="1"/>
</dbReference>
<keyword evidence="2" id="KW-0560">Oxidoreductase</keyword>
<dbReference type="PANTHER" id="PTHR45348:SF2">
    <property type="entry name" value="ZINC-TYPE ALCOHOL DEHYDROGENASE-LIKE PROTEIN C2E1P3.01"/>
    <property type="match status" value="1"/>
</dbReference>
<accession>A0A101M8M0</accession>
<dbReference type="InterPro" id="IPR036291">
    <property type="entry name" value="NAD(P)-bd_dom_sf"/>
</dbReference>
<dbReference type="GO" id="GO:0016651">
    <property type="term" value="F:oxidoreductase activity, acting on NAD(P)H"/>
    <property type="evidence" value="ECO:0007669"/>
    <property type="project" value="InterPro"/>
</dbReference>
<evidence type="ECO:0000256" key="2">
    <source>
        <dbReference type="ARBA" id="ARBA00023002"/>
    </source>
</evidence>
<dbReference type="InterPro" id="IPR020843">
    <property type="entry name" value="ER"/>
</dbReference>
<dbReference type="Gene3D" id="3.90.180.10">
    <property type="entry name" value="Medium-chain alcohol dehydrogenases, catalytic domain"/>
    <property type="match status" value="1"/>
</dbReference>
<organism evidence="4 5">
    <name type="scientific">Penicillium freii</name>
    <dbReference type="NCBI Taxonomy" id="48697"/>
    <lineage>
        <taxon>Eukaryota</taxon>
        <taxon>Fungi</taxon>
        <taxon>Dikarya</taxon>
        <taxon>Ascomycota</taxon>
        <taxon>Pezizomycotina</taxon>
        <taxon>Eurotiomycetes</taxon>
        <taxon>Eurotiomycetidae</taxon>
        <taxon>Eurotiales</taxon>
        <taxon>Aspergillaceae</taxon>
        <taxon>Penicillium</taxon>
    </lineage>
</organism>
<evidence type="ECO:0000313" key="4">
    <source>
        <dbReference type="EMBL" id="KUM55930.1"/>
    </source>
</evidence>
<comment type="similarity">
    <text evidence="1">Belongs to the zinc-containing alcohol dehydrogenase family.</text>
</comment>
<dbReference type="OrthoDB" id="48317at2759"/>
<gene>
    <name evidence="4" type="ORF">ACN42_g11301</name>
</gene>
<dbReference type="SMART" id="SM00829">
    <property type="entry name" value="PKS_ER"/>
    <property type="match status" value="1"/>
</dbReference>
<comment type="caution">
    <text evidence="4">The sequence shown here is derived from an EMBL/GenBank/DDBJ whole genome shotgun (WGS) entry which is preliminary data.</text>
</comment>
<evidence type="ECO:0000256" key="1">
    <source>
        <dbReference type="ARBA" id="ARBA00008072"/>
    </source>
</evidence>
<evidence type="ECO:0000313" key="5">
    <source>
        <dbReference type="Proteomes" id="UP000055045"/>
    </source>
</evidence>
<dbReference type="InterPro" id="IPR013154">
    <property type="entry name" value="ADH-like_N"/>
</dbReference>
<dbReference type="InterPro" id="IPR013149">
    <property type="entry name" value="ADH-like_C"/>
</dbReference>
<dbReference type="Pfam" id="PF08240">
    <property type="entry name" value="ADH_N"/>
    <property type="match status" value="1"/>
</dbReference>
<dbReference type="InterPro" id="IPR011032">
    <property type="entry name" value="GroES-like_sf"/>
</dbReference>
<dbReference type="Proteomes" id="UP000055045">
    <property type="component" value="Unassembled WGS sequence"/>
</dbReference>
<evidence type="ECO:0000259" key="3">
    <source>
        <dbReference type="SMART" id="SM00829"/>
    </source>
</evidence>
<name>A0A101M8M0_PENFR</name>
<dbReference type="CDD" id="cd08249">
    <property type="entry name" value="enoyl_reductase_like"/>
    <property type="match status" value="1"/>
</dbReference>
<protein>
    <recommendedName>
        <fullName evidence="3">Enoyl reductase (ER) domain-containing protein</fullName>
    </recommendedName>
</protein>
<sequence length="359" mass="37520">MTVTGTSLQTAIVEGTGGEPILSHDVPIPTLGPSEVLVETKAVAINPSDHKMSQKFPSAGAIIGSDFAGTVVKIGSGVAQLSRPLAIGDRVCGAVHGCNPADPHSGAFAQYVKADGSLVMKVPKSMAWEEAATLGVAIGTTCISFWKALGLSASPSEPAATPFPVLVYGGSTAMGTMAVQVLKLSGLTPIATSSPKNFDLVRSFGAKQVFDYASPTCAADIKSFTNNSLKYALDCITDADSTQICHAAIGRSGGRYACLELPQQELLTRKAVNAEFVMAHELHGKEIALGPEYGRPGSQAAKDLGVQFFRVAEKLLEENKIRAHPVHVLPNGWKGILEGFTLLKSGQVNARKLVAPLGQ</sequence>
<dbReference type="EMBL" id="LLXE01000596">
    <property type="protein sequence ID" value="KUM55930.1"/>
    <property type="molecule type" value="Genomic_DNA"/>
</dbReference>
<dbReference type="SUPFAM" id="SSF51735">
    <property type="entry name" value="NAD(P)-binding Rossmann-fold domains"/>
    <property type="match status" value="1"/>
</dbReference>
<dbReference type="PANTHER" id="PTHR45348">
    <property type="entry name" value="HYPOTHETICAL OXIDOREDUCTASE (EUROFUNG)"/>
    <property type="match status" value="1"/>
</dbReference>
<dbReference type="AlphaFoldDB" id="A0A101M8M0"/>